<dbReference type="EMBL" id="GL377658">
    <property type="protein sequence ID" value="EFJ09850.1"/>
    <property type="molecule type" value="Genomic_DNA"/>
</dbReference>
<evidence type="ECO:0000256" key="4">
    <source>
        <dbReference type="ARBA" id="ARBA00022968"/>
    </source>
</evidence>
<dbReference type="InParanoid" id="D8T0H2"/>
<evidence type="ECO:0000256" key="1">
    <source>
        <dbReference type="ARBA" id="ARBA00004606"/>
    </source>
</evidence>
<evidence type="ECO:0000256" key="6">
    <source>
        <dbReference type="RuleBase" id="RU366043"/>
    </source>
</evidence>
<reference evidence="8 9" key="1">
    <citation type="journal article" date="2011" name="Science">
        <title>The Selaginella genome identifies genetic changes associated with the evolution of vascular plants.</title>
        <authorList>
            <person name="Banks J.A."/>
            <person name="Nishiyama T."/>
            <person name="Hasebe M."/>
            <person name="Bowman J.L."/>
            <person name="Gribskov M."/>
            <person name="dePamphilis C."/>
            <person name="Albert V.A."/>
            <person name="Aono N."/>
            <person name="Aoyama T."/>
            <person name="Ambrose B.A."/>
            <person name="Ashton N.W."/>
            <person name="Axtell M.J."/>
            <person name="Barker E."/>
            <person name="Barker M.S."/>
            <person name="Bennetzen J.L."/>
            <person name="Bonawitz N.D."/>
            <person name="Chapple C."/>
            <person name="Cheng C."/>
            <person name="Correa L.G."/>
            <person name="Dacre M."/>
            <person name="DeBarry J."/>
            <person name="Dreyer I."/>
            <person name="Elias M."/>
            <person name="Engstrom E.M."/>
            <person name="Estelle M."/>
            <person name="Feng L."/>
            <person name="Finet C."/>
            <person name="Floyd S.K."/>
            <person name="Frommer W.B."/>
            <person name="Fujita T."/>
            <person name="Gramzow L."/>
            <person name="Gutensohn M."/>
            <person name="Harholt J."/>
            <person name="Hattori M."/>
            <person name="Heyl A."/>
            <person name="Hirai T."/>
            <person name="Hiwatashi Y."/>
            <person name="Ishikawa M."/>
            <person name="Iwata M."/>
            <person name="Karol K.G."/>
            <person name="Koehler B."/>
            <person name="Kolukisaoglu U."/>
            <person name="Kubo M."/>
            <person name="Kurata T."/>
            <person name="Lalonde S."/>
            <person name="Li K."/>
            <person name="Li Y."/>
            <person name="Litt A."/>
            <person name="Lyons E."/>
            <person name="Manning G."/>
            <person name="Maruyama T."/>
            <person name="Michael T.P."/>
            <person name="Mikami K."/>
            <person name="Miyazaki S."/>
            <person name="Morinaga S."/>
            <person name="Murata T."/>
            <person name="Mueller-Roeber B."/>
            <person name="Nelson D.R."/>
            <person name="Obara M."/>
            <person name="Oguri Y."/>
            <person name="Olmstead R.G."/>
            <person name="Onodera N."/>
            <person name="Petersen B.L."/>
            <person name="Pils B."/>
            <person name="Prigge M."/>
            <person name="Rensing S.A."/>
            <person name="Riano-Pachon D.M."/>
            <person name="Roberts A.W."/>
            <person name="Sato Y."/>
            <person name="Scheller H.V."/>
            <person name="Schulz B."/>
            <person name="Schulz C."/>
            <person name="Shakirov E.V."/>
            <person name="Shibagaki N."/>
            <person name="Shinohara N."/>
            <person name="Shippen D.E."/>
            <person name="Soerensen I."/>
            <person name="Sotooka R."/>
            <person name="Sugimoto N."/>
            <person name="Sugita M."/>
            <person name="Sumikawa N."/>
            <person name="Tanurdzic M."/>
            <person name="Theissen G."/>
            <person name="Ulvskov P."/>
            <person name="Wakazuki S."/>
            <person name="Weng J.K."/>
            <person name="Willats W.W."/>
            <person name="Wipf D."/>
            <person name="Wolf P.G."/>
            <person name="Yang L."/>
            <person name="Zimmer A.D."/>
            <person name="Zhu Q."/>
            <person name="Mitros T."/>
            <person name="Hellsten U."/>
            <person name="Loque D."/>
            <person name="Otillar R."/>
            <person name="Salamov A."/>
            <person name="Schmutz J."/>
            <person name="Shapiro H."/>
            <person name="Lindquist E."/>
            <person name="Lucas S."/>
            <person name="Rokhsar D."/>
            <person name="Grigoriev I.V."/>
        </authorList>
    </citation>
    <scope>NUCLEOTIDE SEQUENCE [LARGE SCALE GENOMIC DNA]</scope>
</reference>
<comment type="similarity">
    <text evidence="2 6">Belongs to the methyltransferase superfamily.</text>
</comment>
<dbReference type="GO" id="GO:0012505">
    <property type="term" value="C:endomembrane system"/>
    <property type="evidence" value="ECO:0007669"/>
    <property type="project" value="UniProtKB-SubCell"/>
</dbReference>
<dbReference type="HOGENOM" id="CLU_010485_2_0_1"/>
<dbReference type="EC" id="2.1.1.-" evidence="6"/>
<protein>
    <recommendedName>
        <fullName evidence="6">Methyltransferase</fullName>
        <ecNumber evidence="6">2.1.1.-</ecNumber>
    </recommendedName>
</protein>
<dbReference type="KEGG" id="smo:SELMODRAFT_129105"/>
<sequence length="364" mass="40918">LALSIASKKSRADAIQLVLERGFPGMVQSFARERLPYPSEAFDLIHCGSCSTSWARKRALHLFEADRILRRGGFFVWSNTGKEKLWNDMLKAAVSMCWILASRKNKVAIWQKPANNSCYQLQNHSVFCDPGSPPPDDTWGIPLQACISGPSKLAAASERRSWPTRLLNAMRLKTILSYNSLKLATVEAYEADLNYWKMLTDFYLTSLGPSRIREIRNVLDTNAGYGGFAAALASRNPALSWWVLNVSPVDNPHNHLANIFDRGLLGVYHDWCKALPMYPRSFDLVHASRLFSAKHNCSMVVILLEIDRLLRPGGFAIFRDDIGTLLEVKSIANALHWKTTIQDTDSGPQGKDKVMHSQKTSWQP</sequence>
<dbReference type="PANTHER" id="PTHR10108:SF899">
    <property type="entry name" value="PECTIN METHYLTRANSFERASE QUA2-RELATED"/>
    <property type="match status" value="1"/>
</dbReference>
<keyword evidence="3 6" id="KW-0489">Methyltransferase</keyword>
<dbReference type="GO" id="GO:0005737">
    <property type="term" value="C:cytoplasm"/>
    <property type="evidence" value="ECO:0000318"/>
    <property type="project" value="GO_Central"/>
</dbReference>
<dbReference type="Pfam" id="PF03141">
    <property type="entry name" value="Methyltransf_29"/>
    <property type="match status" value="1"/>
</dbReference>
<dbReference type="eggNOG" id="ENOG502QQFS">
    <property type="taxonomic scope" value="Eukaryota"/>
</dbReference>
<dbReference type="Gene3D" id="3.40.50.150">
    <property type="entry name" value="Vaccinia Virus protein VP39"/>
    <property type="match status" value="2"/>
</dbReference>
<keyword evidence="9" id="KW-1185">Reference proteome</keyword>
<name>D8T0H2_SELML</name>
<accession>D8T0H2</accession>
<keyword evidence="6" id="KW-0808">Transferase</keyword>
<keyword evidence="4 6" id="KW-0812">Transmembrane</keyword>
<feature type="non-terminal residue" evidence="8">
    <location>
        <position position="1"/>
    </location>
</feature>
<dbReference type="GO" id="GO:0016020">
    <property type="term" value="C:membrane"/>
    <property type="evidence" value="ECO:0007669"/>
    <property type="project" value="UniProtKB-SubCell"/>
</dbReference>
<evidence type="ECO:0000256" key="3">
    <source>
        <dbReference type="ARBA" id="ARBA00022603"/>
    </source>
</evidence>
<feature type="region of interest" description="Disordered" evidence="7">
    <location>
        <begin position="342"/>
        <end position="364"/>
    </location>
</feature>
<evidence type="ECO:0000313" key="8">
    <source>
        <dbReference type="EMBL" id="EFJ09850.1"/>
    </source>
</evidence>
<evidence type="ECO:0000256" key="2">
    <source>
        <dbReference type="ARBA" id="ARBA00008361"/>
    </source>
</evidence>
<proteinExistence type="inferred from homology"/>
<organism evidence="9">
    <name type="scientific">Selaginella moellendorffii</name>
    <name type="common">Spikemoss</name>
    <dbReference type="NCBI Taxonomy" id="88036"/>
    <lineage>
        <taxon>Eukaryota</taxon>
        <taxon>Viridiplantae</taxon>
        <taxon>Streptophyta</taxon>
        <taxon>Embryophyta</taxon>
        <taxon>Tracheophyta</taxon>
        <taxon>Lycopodiopsida</taxon>
        <taxon>Selaginellales</taxon>
        <taxon>Selaginellaceae</taxon>
        <taxon>Selaginella</taxon>
    </lineage>
</organism>
<dbReference type="GO" id="GO:0008168">
    <property type="term" value="F:methyltransferase activity"/>
    <property type="evidence" value="ECO:0007669"/>
    <property type="project" value="UniProtKB-UniRule"/>
</dbReference>
<comment type="subcellular location">
    <subcellularLocation>
        <location evidence="5">Endomembrane system</location>
        <topology evidence="5">Single-pass membrane protein</topology>
    </subcellularLocation>
    <subcellularLocation>
        <location evidence="1 6">Membrane</location>
        <topology evidence="1 6">Single-pass type II membrane protein</topology>
    </subcellularLocation>
</comment>
<dbReference type="InterPro" id="IPR004159">
    <property type="entry name" value="Put_SAM_MeTrfase"/>
</dbReference>
<dbReference type="Proteomes" id="UP000001514">
    <property type="component" value="Unassembled WGS sequence"/>
</dbReference>
<evidence type="ECO:0000256" key="5">
    <source>
        <dbReference type="ARBA" id="ARBA00037847"/>
    </source>
</evidence>
<dbReference type="CDD" id="cd02440">
    <property type="entry name" value="AdoMet_MTases"/>
    <property type="match status" value="1"/>
</dbReference>
<dbReference type="InterPro" id="IPR029063">
    <property type="entry name" value="SAM-dependent_MTases_sf"/>
</dbReference>
<dbReference type="GO" id="GO:0032259">
    <property type="term" value="P:methylation"/>
    <property type="evidence" value="ECO:0007669"/>
    <property type="project" value="UniProtKB-KW"/>
</dbReference>
<evidence type="ECO:0000256" key="7">
    <source>
        <dbReference type="SAM" id="MobiDB-lite"/>
    </source>
</evidence>
<dbReference type="AlphaFoldDB" id="D8T0H2"/>
<dbReference type="OrthoDB" id="2013972at2759"/>
<dbReference type="PANTHER" id="PTHR10108">
    <property type="entry name" value="SAM-DEPENDENT METHYLTRANSFERASE"/>
    <property type="match status" value="1"/>
</dbReference>
<dbReference type="STRING" id="88036.D8T0H2"/>
<keyword evidence="4 6" id="KW-0735">Signal-anchor</keyword>
<evidence type="ECO:0000313" key="9">
    <source>
        <dbReference type="Proteomes" id="UP000001514"/>
    </source>
</evidence>
<dbReference type="SUPFAM" id="SSF53335">
    <property type="entry name" value="S-adenosyl-L-methionine-dependent methyltransferases"/>
    <property type="match status" value="2"/>
</dbReference>
<gene>
    <name evidence="8" type="ORF">SELMODRAFT_129105</name>
</gene>
<keyword evidence="6" id="KW-0325">Glycoprotein</keyword>